<dbReference type="PROSITE" id="PS51358">
    <property type="entry name" value="NOP"/>
    <property type="match status" value="1"/>
</dbReference>
<dbReference type="Pfam" id="PF08156">
    <property type="entry name" value="NOP5NT"/>
    <property type="match status" value="1"/>
</dbReference>
<dbReference type="GO" id="GO:0032040">
    <property type="term" value="C:small-subunit processome"/>
    <property type="evidence" value="ECO:0007669"/>
    <property type="project" value="InterPro"/>
</dbReference>
<dbReference type="InterPro" id="IPR012974">
    <property type="entry name" value="NOP58/56_N"/>
</dbReference>
<comment type="similarity">
    <text evidence="2">Belongs to the NOP5/NOP56 family.</text>
</comment>
<dbReference type="AlphaFoldDB" id="A0A6P6RTH2"/>
<protein>
    <submittedName>
        <fullName evidence="8">Probable nucleolar protein 5-2</fullName>
    </submittedName>
</protein>
<dbReference type="Proteomes" id="UP000515125">
    <property type="component" value="Unplaced"/>
</dbReference>
<dbReference type="Pfam" id="PF01798">
    <property type="entry name" value="Nop"/>
    <property type="match status" value="1"/>
</dbReference>
<gene>
    <name evidence="8" type="primary">LOC34623014</name>
</gene>
<dbReference type="InterPro" id="IPR036070">
    <property type="entry name" value="Nop_dom_sf"/>
</dbReference>
<dbReference type="PANTHER" id="PTHR10894">
    <property type="entry name" value="NUCLEOLAR PROTEIN 5 NUCLEOLAR PROTEIN NOP5 NOP58"/>
    <property type="match status" value="1"/>
</dbReference>
<sequence>MLALLETSAGFALFRIKKGKLLEVSDVEALQAHFASPEAAQRVVELHAFSRFKDTKQATEEVLALVDSKVGKGLKKFLKKNLLQAEGESSKLVVADKALGVAIKNKLGLEVLFSPQTHEIIRGIKEQFAALMDGIEEKDRQQMAMSLSHSLNRFKLRFSPEKLDTMIIQAVALLDDLDKELNNFAMRLKEWYGWHFPELAKVITDNLVFAKAVKLIGFRTNTKHADLESILPDEICSEVRMSAETSMGTEMTDDDLLHITSLASRVEELVEYRANLAEYLKLRMKAVAPNLTHMVGEVIGARLMAHSGSLLSLSKQPASTLQILGAEKALFRALKTKSNTPKYGIIYHAALVGQATPKIKGKISRVLAAKLSLCVRVDALTEAAETAAAETAAGTDPVAAAGNHAPAEPSVAIACRRYVENKLEQLEQQLSSAGGKPGAKPSFQRYEPHRATNGMARKYDASTDVVLGPDAPKRHMKHVGFGADEATDEVPRKKKVKAEAQD</sequence>
<dbReference type="InterPro" id="IPR012976">
    <property type="entry name" value="NOSIC"/>
</dbReference>
<name>A0A6P6RTH2_9EIME</name>
<evidence type="ECO:0000259" key="6">
    <source>
        <dbReference type="PROSITE" id="PS51358"/>
    </source>
</evidence>
<dbReference type="FunFam" id="1.10.287.4070:FF:000001">
    <property type="entry name" value="Probable Nucleolar protein 58"/>
    <property type="match status" value="1"/>
</dbReference>
<evidence type="ECO:0000256" key="3">
    <source>
        <dbReference type="ARBA" id="ARBA00022517"/>
    </source>
</evidence>
<feature type="region of interest" description="Disordered" evidence="5">
    <location>
        <begin position="465"/>
        <end position="502"/>
    </location>
</feature>
<dbReference type="OrthoDB" id="6780543at2759"/>
<dbReference type="PANTHER" id="PTHR10894:SF1">
    <property type="entry name" value="NUCLEOLAR PROTEIN 58"/>
    <property type="match status" value="1"/>
</dbReference>
<dbReference type="GeneID" id="34623014"/>
<dbReference type="GO" id="GO:0031428">
    <property type="term" value="C:box C/D methylation guide snoRNP complex"/>
    <property type="evidence" value="ECO:0007669"/>
    <property type="project" value="InterPro"/>
</dbReference>
<dbReference type="SMART" id="SM00931">
    <property type="entry name" value="NOSIC"/>
    <property type="match status" value="1"/>
</dbReference>
<dbReference type="InterPro" id="IPR042239">
    <property type="entry name" value="Nop_C"/>
</dbReference>
<comment type="subcellular location">
    <subcellularLocation>
        <location evidence="1">Nucleus</location>
        <location evidence="1">Nucleolus</location>
    </subcellularLocation>
</comment>
<evidence type="ECO:0000256" key="2">
    <source>
        <dbReference type="ARBA" id="ARBA00009211"/>
    </source>
</evidence>
<dbReference type="FunFam" id="1.10.246.90:FF:000005">
    <property type="entry name" value="Nucleolar protein 5, putative"/>
    <property type="match status" value="1"/>
</dbReference>
<feature type="domain" description="Nop" evidence="6">
    <location>
        <begin position="287"/>
        <end position="428"/>
    </location>
</feature>
<organism evidence="7 8">
    <name type="scientific">Cyclospora cayetanensis</name>
    <dbReference type="NCBI Taxonomy" id="88456"/>
    <lineage>
        <taxon>Eukaryota</taxon>
        <taxon>Sar</taxon>
        <taxon>Alveolata</taxon>
        <taxon>Apicomplexa</taxon>
        <taxon>Conoidasida</taxon>
        <taxon>Coccidia</taxon>
        <taxon>Eucoccidiorida</taxon>
        <taxon>Eimeriorina</taxon>
        <taxon>Eimeriidae</taxon>
        <taxon>Cyclospora</taxon>
    </lineage>
</organism>
<dbReference type="RefSeq" id="XP_026190844.1">
    <property type="nucleotide sequence ID" value="XM_026335059.1"/>
</dbReference>
<dbReference type="Gene3D" id="1.10.287.4070">
    <property type="match status" value="1"/>
</dbReference>
<reference evidence="8" key="1">
    <citation type="submission" date="2025-08" db="UniProtKB">
        <authorList>
            <consortium name="RefSeq"/>
        </authorList>
    </citation>
    <scope>IDENTIFICATION</scope>
</reference>
<evidence type="ECO:0000313" key="7">
    <source>
        <dbReference type="Proteomes" id="UP000515125"/>
    </source>
</evidence>
<dbReference type="SUPFAM" id="SSF89124">
    <property type="entry name" value="Nop domain"/>
    <property type="match status" value="1"/>
</dbReference>
<evidence type="ECO:0000256" key="1">
    <source>
        <dbReference type="ARBA" id="ARBA00004604"/>
    </source>
</evidence>
<dbReference type="GO" id="GO:0030515">
    <property type="term" value="F:snoRNA binding"/>
    <property type="evidence" value="ECO:0007669"/>
    <property type="project" value="InterPro"/>
</dbReference>
<keyword evidence="7" id="KW-1185">Reference proteome</keyword>
<dbReference type="GO" id="GO:0042254">
    <property type="term" value="P:ribosome biogenesis"/>
    <property type="evidence" value="ECO:0007669"/>
    <property type="project" value="UniProtKB-KW"/>
</dbReference>
<dbReference type="InterPro" id="IPR002687">
    <property type="entry name" value="Nop_dom"/>
</dbReference>
<keyword evidence="4" id="KW-0539">Nucleus</keyword>
<evidence type="ECO:0000256" key="4">
    <source>
        <dbReference type="ARBA" id="ARBA00023242"/>
    </source>
</evidence>
<accession>A0A6P6RTH2</accession>
<proteinExistence type="inferred from homology"/>
<keyword evidence="3" id="KW-0690">Ribosome biogenesis</keyword>
<evidence type="ECO:0000256" key="5">
    <source>
        <dbReference type="SAM" id="MobiDB-lite"/>
    </source>
</evidence>
<dbReference type="Gene3D" id="1.10.246.90">
    <property type="entry name" value="Nop domain"/>
    <property type="match status" value="1"/>
</dbReference>
<evidence type="ECO:0000313" key="8">
    <source>
        <dbReference type="RefSeq" id="XP_026190844.1"/>
    </source>
</evidence>
<dbReference type="InterPro" id="IPR045056">
    <property type="entry name" value="Nop56/Nop58"/>
</dbReference>